<organism evidence="1">
    <name type="scientific">marine metagenome</name>
    <dbReference type="NCBI Taxonomy" id="408172"/>
    <lineage>
        <taxon>unclassified sequences</taxon>
        <taxon>metagenomes</taxon>
        <taxon>ecological metagenomes</taxon>
    </lineage>
</organism>
<proteinExistence type="predicted"/>
<dbReference type="EMBL" id="UINC01171175">
    <property type="protein sequence ID" value="SVD75600.1"/>
    <property type="molecule type" value="Genomic_DNA"/>
</dbReference>
<gene>
    <name evidence="1" type="ORF">METZ01_LOCUS428454</name>
</gene>
<protein>
    <submittedName>
        <fullName evidence="1">Uncharacterized protein</fullName>
    </submittedName>
</protein>
<evidence type="ECO:0000313" key="1">
    <source>
        <dbReference type="EMBL" id="SVD75600.1"/>
    </source>
</evidence>
<reference evidence="1" key="1">
    <citation type="submission" date="2018-05" db="EMBL/GenBank/DDBJ databases">
        <authorList>
            <person name="Lanie J.A."/>
            <person name="Ng W.-L."/>
            <person name="Kazmierczak K.M."/>
            <person name="Andrzejewski T.M."/>
            <person name="Davidsen T.M."/>
            <person name="Wayne K.J."/>
            <person name="Tettelin H."/>
            <person name="Glass J.I."/>
            <person name="Rusch D."/>
            <person name="Podicherti R."/>
            <person name="Tsui H.-C.T."/>
            <person name="Winkler M.E."/>
        </authorList>
    </citation>
    <scope>NUCLEOTIDE SEQUENCE</scope>
</reference>
<dbReference type="AlphaFoldDB" id="A0A382XXK8"/>
<sequence>MIQNGIRTGVKLFFGSLIQRKEKTLCMILEWNLRGLLEPKIDNE</sequence>
<accession>A0A382XXK8</accession>
<name>A0A382XXK8_9ZZZZ</name>